<dbReference type="OMA" id="ADWLLMP"/>
<dbReference type="Proteomes" id="UP000006906">
    <property type="component" value="Chromosome 9"/>
</dbReference>
<dbReference type="InterPro" id="IPR044515">
    <property type="entry name" value="ABTB1"/>
</dbReference>
<keyword evidence="3" id="KW-0040">ANK repeat</keyword>
<reference evidence="4 5" key="1">
    <citation type="journal article" date="2007" name="Science">
        <title>The Chlamydomonas genome reveals the evolution of key animal and plant functions.</title>
        <authorList>
            <person name="Merchant S.S."/>
            <person name="Prochnik S.E."/>
            <person name="Vallon O."/>
            <person name="Harris E.H."/>
            <person name="Karpowicz S.J."/>
            <person name="Witman G.B."/>
            <person name="Terry A."/>
            <person name="Salamov A."/>
            <person name="Fritz-Laylin L.K."/>
            <person name="Marechal-Drouard L."/>
            <person name="Marshall W.F."/>
            <person name="Qu L.H."/>
            <person name="Nelson D.R."/>
            <person name="Sanderfoot A.A."/>
            <person name="Spalding M.H."/>
            <person name="Kapitonov V.V."/>
            <person name="Ren Q."/>
            <person name="Ferris P."/>
            <person name="Lindquist E."/>
            <person name="Shapiro H."/>
            <person name="Lucas S.M."/>
            <person name="Grimwood J."/>
            <person name="Schmutz J."/>
            <person name="Cardol P."/>
            <person name="Cerutti H."/>
            <person name="Chanfreau G."/>
            <person name="Chen C.L."/>
            <person name="Cognat V."/>
            <person name="Croft M.T."/>
            <person name="Dent R."/>
            <person name="Dutcher S."/>
            <person name="Fernandez E."/>
            <person name="Fukuzawa H."/>
            <person name="Gonzalez-Ballester D."/>
            <person name="Gonzalez-Halphen D."/>
            <person name="Hallmann A."/>
            <person name="Hanikenne M."/>
            <person name="Hippler M."/>
            <person name="Inwood W."/>
            <person name="Jabbari K."/>
            <person name="Kalanon M."/>
            <person name="Kuras R."/>
            <person name="Lefebvre P.A."/>
            <person name="Lemaire S.D."/>
            <person name="Lobanov A.V."/>
            <person name="Lohr M."/>
            <person name="Manuell A."/>
            <person name="Meier I."/>
            <person name="Mets L."/>
            <person name="Mittag M."/>
            <person name="Mittelmeier T."/>
            <person name="Moroney J.V."/>
            <person name="Moseley J."/>
            <person name="Napoli C."/>
            <person name="Nedelcu A.M."/>
            <person name="Niyogi K."/>
            <person name="Novoselov S.V."/>
            <person name="Paulsen I.T."/>
            <person name="Pazour G."/>
            <person name="Purton S."/>
            <person name="Ral J.P."/>
            <person name="Riano-Pachon D.M."/>
            <person name="Riekhof W."/>
            <person name="Rymarquis L."/>
            <person name="Schroda M."/>
            <person name="Stern D."/>
            <person name="Umen J."/>
            <person name="Willows R."/>
            <person name="Wilson N."/>
            <person name="Zimmer S.L."/>
            <person name="Allmer J."/>
            <person name="Balk J."/>
            <person name="Bisova K."/>
            <person name="Chen C.J."/>
            <person name="Elias M."/>
            <person name="Gendler K."/>
            <person name="Hauser C."/>
            <person name="Lamb M.R."/>
            <person name="Ledford H."/>
            <person name="Long J.C."/>
            <person name="Minagawa J."/>
            <person name="Page M.D."/>
            <person name="Pan J."/>
            <person name="Pootakham W."/>
            <person name="Roje S."/>
            <person name="Rose A."/>
            <person name="Stahlberg E."/>
            <person name="Terauchi A.M."/>
            <person name="Yang P."/>
            <person name="Ball S."/>
            <person name="Bowler C."/>
            <person name="Dieckmann C.L."/>
            <person name="Gladyshev V.N."/>
            <person name="Green P."/>
            <person name="Jorgensen R."/>
            <person name="Mayfield S."/>
            <person name="Mueller-Roeber B."/>
            <person name="Rajamani S."/>
            <person name="Sayre R.T."/>
            <person name="Brokstein P."/>
            <person name="Dubchak I."/>
            <person name="Goodstein D."/>
            <person name="Hornick L."/>
            <person name="Huang Y.W."/>
            <person name="Jhaveri J."/>
            <person name="Luo Y."/>
            <person name="Martinez D."/>
            <person name="Ngau W.C."/>
            <person name="Otillar B."/>
            <person name="Poliakov A."/>
            <person name="Porter A."/>
            <person name="Szajkowski L."/>
            <person name="Werner G."/>
            <person name="Zhou K."/>
            <person name="Grigoriev I.V."/>
            <person name="Rokhsar D.S."/>
            <person name="Grossman A.R."/>
        </authorList>
    </citation>
    <scope>NUCLEOTIDE SEQUENCE [LARGE SCALE GENOMIC DNA]</scope>
    <source>
        <strain evidence="5">CC-503</strain>
    </source>
</reference>
<dbReference type="InterPro" id="IPR011042">
    <property type="entry name" value="6-blade_b-propeller_TolB-like"/>
</dbReference>
<organism evidence="4 5">
    <name type="scientific">Chlamydomonas reinhardtii</name>
    <name type="common">Chlamydomonas smithii</name>
    <dbReference type="NCBI Taxonomy" id="3055"/>
    <lineage>
        <taxon>Eukaryota</taxon>
        <taxon>Viridiplantae</taxon>
        <taxon>Chlorophyta</taxon>
        <taxon>core chlorophytes</taxon>
        <taxon>Chlorophyceae</taxon>
        <taxon>CS clade</taxon>
        <taxon>Chlamydomonadales</taxon>
        <taxon>Chlamydomonadaceae</taxon>
        <taxon>Chlamydomonas</taxon>
    </lineage>
</organism>
<dbReference type="RefSeq" id="XP_001697641.1">
    <property type="nucleotide sequence ID" value="XM_001697589.2"/>
</dbReference>
<dbReference type="InterPro" id="IPR000210">
    <property type="entry name" value="BTB/POZ_dom"/>
</dbReference>
<evidence type="ECO:0000256" key="1">
    <source>
        <dbReference type="ARBA" id="ARBA00004906"/>
    </source>
</evidence>
<dbReference type="OrthoDB" id="6359816at2759"/>
<dbReference type="Pfam" id="PF00651">
    <property type="entry name" value="BTB"/>
    <property type="match status" value="2"/>
</dbReference>
<keyword evidence="5" id="KW-1185">Reference proteome</keyword>
<sequence length="425" mass="44644">MVFVPPHLAAVLQAGGGGAGQQGGSGQGLQGRRAANQGCLVFCTPLAVYRLPLPAAGPSSRAHHAQRRQPSQPQLQAQLLAGVEWARGRTDGPPTVARFNNIRGLAVDAEANLYVTDECDDDTDCVRRVSFADGTVTTLVTELPGPFWWPTVLPNGYLAVSSHEDGLLIDLGLQPLLPPWPPVVEAAAGPPPRSLPGDLGALLEDAQQPGGGLMSDLVVRVGERRFPCHRLILAARCDYFKHRLLAPDAGGGGGDSGGGSGSGCGSSCGGFVDAREAEVELPDADADVFALLLRWLYTGAADIPPQQARALAVLADRLLLHDLCAASQAVVASSVSAATAVDCLLWAAGAAEARGGADGCFGWLLEELKGWYVEHHEEVKAEADESRERLAIEAPLLALRLADAVLERVGWERSAAAADRKRRRA</sequence>
<accession>A8J7W8</accession>
<dbReference type="PROSITE" id="PS50097">
    <property type="entry name" value="BTB"/>
    <property type="match status" value="1"/>
</dbReference>
<dbReference type="eggNOG" id="KOG4350">
    <property type="taxonomic scope" value="Eukaryota"/>
</dbReference>
<dbReference type="SUPFAM" id="SSF63829">
    <property type="entry name" value="Calcium-dependent phosphotriesterase"/>
    <property type="match status" value="1"/>
</dbReference>
<dbReference type="PANTHER" id="PTHR46231:SF1">
    <property type="entry name" value="ANKYRIN REPEAT AND BTB_POZ DOMAIN-CONTAINING PROTEIN 1"/>
    <property type="match status" value="1"/>
</dbReference>
<dbReference type="InterPro" id="IPR011333">
    <property type="entry name" value="SKP1/BTB/POZ_sf"/>
</dbReference>
<dbReference type="InParanoid" id="A8J7W8"/>
<dbReference type="CDD" id="cd18186">
    <property type="entry name" value="BTB_POZ_ZBTB_KLHL-like"/>
    <property type="match status" value="1"/>
</dbReference>
<dbReference type="PANTHER" id="PTHR46231">
    <property type="entry name" value="ANKYRIN REPEAT AND BTB/POZ DOMAIN-CONTAINING PROTEIN 1"/>
    <property type="match status" value="1"/>
</dbReference>
<protein>
    <submittedName>
        <fullName evidence="4">Uncharacterized protein</fullName>
    </submittedName>
</protein>
<evidence type="ECO:0000256" key="3">
    <source>
        <dbReference type="ARBA" id="ARBA00023043"/>
    </source>
</evidence>
<keyword evidence="2" id="KW-0677">Repeat</keyword>
<dbReference type="SUPFAM" id="SSF54695">
    <property type="entry name" value="POZ domain"/>
    <property type="match status" value="1"/>
</dbReference>
<dbReference type="Gene3D" id="3.30.710.10">
    <property type="entry name" value="Potassium Channel Kv1.1, Chain A"/>
    <property type="match status" value="1"/>
</dbReference>
<dbReference type="GO" id="GO:0005737">
    <property type="term" value="C:cytoplasm"/>
    <property type="evidence" value="ECO:0000318"/>
    <property type="project" value="GO_Central"/>
</dbReference>
<dbReference type="KEGG" id="cre:CHLRE_09g401219v5"/>
<proteinExistence type="predicted"/>
<dbReference type="HOGENOM" id="CLU_646200_0_0_1"/>
<dbReference type="STRING" id="3055.A8J7W8"/>
<dbReference type="GO" id="GO:0000151">
    <property type="term" value="C:ubiquitin ligase complex"/>
    <property type="evidence" value="ECO:0000318"/>
    <property type="project" value="GO_Central"/>
</dbReference>
<evidence type="ECO:0000313" key="4">
    <source>
        <dbReference type="EMBL" id="PNW79115.1"/>
    </source>
</evidence>
<gene>
    <name evidence="4" type="ORF">CHLRE_09g401219v5</name>
</gene>
<dbReference type="AlphaFoldDB" id="A8J7W8"/>
<dbReference type="PaxDb" id="3055-EDP00035"/>
<dbReference type="Gramene" id="PNW79115">
    <property type="protein sequence ID" value="PNW79115"/>
    <property type="gene ID" value="CHLRE_09g401219v5"/>
</dbReference>
<dbReference type="Gene3D" id="2.120.10.30">
    <property type="entry name" value="TolB, C-terminal domain"/>
    <property type="match status" value="1"/>
</dbReference>
<evidence type="ECO:0000313" key="5">
    <source>
        <dbReference type="Proteomes" id="UP000006906"/>
    </source>
</evidence>
<dbReference type="GeneID" id="5723160"/>
<name>A8J7W8_CHLRE</name>
<evidence type="ECO:0000256" key="2">
    <source>
        <dbReference type="ARBA" id="ARBA00022737"/>
    </source>
</evidence>
<dbReference type="SMART" id="SM00225">
    <property type="entry name" value="BTB"/>
    <property type="match status" value="1"/>
</dbReference>
<comment type="pathway">
    <text evidence="1">Protein modification; protein ubiquitination.</text>
</comment>
<dbReference type="EMBL" id="CM008970">
    <property type="protein sequence ID" value="PNW79115.1"/>
    <property type="molecule type" value="Genomic_DNA"/>
</dbReference>